<name>A0AAE1V1Q4_9SOLA</name>
<dbReference type="AlphaFoldDB" id="A0AAE1V1Q4"/>
<keyword evidence="3" id="KW-0378">Hydrolase</keyword>
<sequence length="542" mass="61599">MCLESPLNPQYSGGIAINPEINDGLNGWTPFGSANIETRTSKYGNIFIVASQRTQPYDSFSQKIYVEKDKMYTISAWVQVSQGNADIVAKLRTTTGDFPTGWTVATYGCWSMLKGGFNGNFSGPAELYFESKDISSVELWADSISIQPFTLLEWKSHQNQSIDKTRKSKVKFQAVDHQGQPLVNAKILIKQTNAAFAIGNAISSHILTNVGYQEWYNPRFKLTVFENEMKWWFTEPLSPGKEDYHLADAMLQYVKNNTMLVRGHNIVWENQDQLPPWEKNLSPPLLQAAIERRYNSLIPRFQGQMMHWDVDNENMHFHYLESQLGINSAYFYKKAHAMDVNAIMFVNEYATIENPDETVANPAKYLAKIKEIQSLGYDGPFGMGLQGHFDTPNIPYMRSALDMLATANLPMWITELDVSSRPLQADYLNDIMWELHAHPGVNGIMLWSPWQPQGCYRMCLTDNDFKNLPTGNVVDNLMREWSHHGLIGITNENGYFETSLYHGDYEVTIKHPAAARNNKSFAHRINVAKGKKSSTLVMKLSA</sequence>
<dbReference type="SUPFAM" id="SSF51445">
    <property type="entry name" value="(Trans)glycosidases"/>
    <property type="match status" value="1"/>
</dbReference>
<evidence type="ECO:0000256" key="1">
    <source>
        <dbReference type="ARBA" id="ARBA00007495"/>
    </source>
</evidence>
<dbReference type="InterPro" id="IPR044846">
    <property type="entry name" value="GH10"/>
</dbReference>
<comment type="caution">
    <text evidence="7">The sequence shown here is derived from an EMBL/GenBank/DDBJ whole genome shotgun (WGS) entry which is preliminary data.</text>
</comment>
<dbReference type="Gene3D" id="3.20.20.80">
    <property type="entry name" value="Glycosidases"/>
    <property type="match status" value="1"/>
</dbReference>
<dbReference type="Gene3D" id="2.60.120.260">
    <property type="entry name" value="Galactose-binding domain-like"/>
    <property type="match status" value="1"/>
</dbReference>
<evidence type="ECO:0000313" key="8">
    <source>
        <dbReference type="Proteomes" id="UP001291623"/>
    </source>
</evidence>
<dbReference type="Pfam" id="PF02018">
    <property type="entry name" value="CBM_4_9"/>
    <property type="match status" value="1"/>
</dbReference>
<dbReference type="PANTHER" id="PTHR31490:SF50">
    <property type="entry name" value="ENDO-1,4-BETA-XYLANASE C-RELATED"/>
    <property type="match status" value="1"/>
</dbReference>
<accession>A0AAE1V1Q4</accession>
<evidence type="ECO:0000313" key="7">
    <source>
        <dbReference type="EMBL" id="KAK4353033.1"/>
    </source>
</evidence>
<evidence type="ECO:0000259" key="6">
    <source>
        <dbReference type="PROSITE" id="PS51760"/>
    </source>
</evidence>
<dbReference type="PANTHER" id="PTHR31490">
    <property type="entry name" value="GLYCOSYL HYDROLASE"/>
    <property type="match status" value="1"/>
</dbReference>
<dbReference type="SUPFAM" id="SSF49785">
    <property type="entry name" value="Galactose-binding domain-like"/>
    <property type="match status" value="1"/>
</dbReference>
<dbReference type="EMBL" id="JAVYJV010000015">
    <property type="protein sequence ID" value="KAK4353033.1"/>
    <property type="molecule type" value="Genomic_DNA"/>
</dbReference>
<dbReference type="InterPro" id="IPR017853">
    <property type="entry name" value="GH"/>
</dbReference>
<dbReference type="SMART" id="SM00633">
    <property type="entry name" value="Glyco_10"/>
    <property type="match status" value="1"/>
</dbReference>
<dbReference type="InterPro" id="IPR001000">
    <property type="entry name" value="GH10_dom"/>
</dbReference>
<dbReference type="GO" id="GO:0031176">
    <property type="term" value="F:endo-1,4-beta-xylanase activity"/>
    <property type="evidence" value="ECO:0007669"/>
    <property type="project" value="UniProtKB-ARBA"/>
</dbReference>
<dbReference type="Proteomes" id="UP001291623">
    <property type="component" value="Unassembled WGS sequence"/>
</dbReference>
<evidence type="ECO:0000256" key="2">
    <source>
        <dbReference type="ARBA" id="ARBA00022737"/>
    </source>
</evidence>
<dbReference type="InterPro" id="IPR008979">
    <property type="entry name" value="Galactose-bd-like_sf"/>
</dbReference>
<dbReference type="Pfam" id="PF00331">
    <property type="entry name" value="Glyco_hydro_10"/>
    <property type="match status" value="1"/>
</dbReference>
<keyword evidence="8" id="KW-1185">Reference proteome</keyword>
<evidence type="ECO:0000256" key="5">
    <source>
        <dbReference type="ARBA" id="ARBA00023326"/>
    </source>
</evidence>
<proteinExistence type="inferred from homology"/>
<feature type="domain" description="GH10" evidence="6">
    <location>
        <begin position="191"/>
        <end position="477"/>
    </location>
</feature>
<keyword evidence="4" id="KW-0119">Carbohydrate metabolism</keyword>
<reference evidence="7" key="1">
    <citation type="submission" date="2023-12" db="EMBL/GenBank/DDBJ databases">
        <title>Genome assembly of Anisodus tanguticus.</title>
        <authorList>
            <person name="Wang Y.-J."/>
        </authorList>
    </citation>
    <scope>NUCLEOTIDE SEQUENCE</scope>
    <source>
        <strain evidence="7">KB-2021</strain>
        <tissue evidence="7">Leaf</tissue>
    </source>
</reference>
<dbReference type="GO" id="GO:0000272">
    <property type="term" value="P:polysaccharide catabolic process"/>
    <property type="evidence" value="ECO:0007669"/>
    <property type="project" value="UniProtKB-KW"/>
</dbReference>
<evidence type="ECO:0000256" key="3">
    <source>
        <dbReference type="ARBA" id="ARBA00022801"/>
    </source>
</evidence>
<keyword evidence="2" id="KW-0677">Repeat</keyword>
<dbReference type="PROSITE" id="PS51760">
    <property type="entry name" value="GH10_2"/>
    <property type="match status" value="1"/>
</dbReference>
<dbReference type="InterPro" id="IPR003305">
    <property type="entry name" value="CenC_carb-bd"/>
</dbReference>
<organism evidence="7 8">
    <name type="scientific">Anisodus tanguticus</name>
    <dbReference type="NCBI Taxonomy" id="243964"/>
    <lineage>
        <taxon>Eukaryota</taxon>
        <taxon>Viridiplantae</taxon>
        <taxon>Streptophyta</taxon>
        <taxon>Embryophyta</taxon>
        <taxon>Tracheophyta</taxon>
        <taxon>Spermatophyta</taxon>
        <taxon>Magnoliopsida</taxon>
        <taxon>eudicotyledons</taxon>
        <taxon>Gunneridae</taxon>
        <taxon>Pentapetalae</taxon>
        <taxon>asterids</taxon>
        <taxon>lamiids</taxon>
        <taxon>Solanales</taxon>
        <taxon>Solanaceae</taxon>
        <taxon>Solanoideae</taxon>
        <taxon>Hyoscyameae</taxon>
        <taxon>Anisodus</taxon>
    </lineage>
</organism>
<keyword evidence="5" id="KW-0624">Polysaccharide degradation</keyword>
<protein>
    <recommendedName>
        <fullName evidence="6">GH10 domain-containing protein</fullName>
    </recommendedName>
</protein>
<comment type="similarity">
    <text evidence="1">Belongs to the glycosyl hydrolase 10 (cellulase F) family.</text>
</comment>
<gene>
    <name evidence="7" type="ORF">RND71_028551</name>
</gene>
<evidence type="ECO:0000256" key="4">
    <source>
        <dbReference type="ARBA" id="ARBA00023277"/>
    </source>
</evidence>